<comment type="caution">
    <text evidence="2">The sequence shown here is derived from an EMBL/GenBank/DDBJ whole genome shotgun (WGS) entry which is preliminary data.</text>
</comment>
<name>A0ABQ8MFQ9_LABRO</name>
<proteinExistence type="predicted"/>
<feature type="compositionally biased region" description="Basic and acidic residues" evidence="1">
    <location>
        <begin position="11"/>
        <end position="35"/>
    </location>
</feature>
<evidence type="ECO:0000256" key="1">
    <source>
        <dbReference type="SAM" id="MobiDB-lite"/>
    </source>
</evidence>
<dbReference type="EMBL" id="JACTAM010000008">
    <property type="protein sequence ID" value="KAI2661713.1"/>
    <property type="molecule type" value="Genomic_DNA"/>
</dbReference>
<protein>
    <submittedName>
        <fullName evidence="2">Large tegument protein deneddylase</fullName>
    </submittedName>
</protein>
<evidence type="ECO:0000313" key="3">
    <source>
        <dbReference type="Proteomes" id="UP000830375"/>
    </source>
</evidence>
<accession>A0ABQ8MFQ9</accession>
<keyword evidence="3" id="KW-1185">Reference proteome</keyword>
<evidence type="ECO:0000313" key="2">
    <source>
        <dbReference type="EMBL" id="KAI2661713.1"/>
    </source>
</evidence>
<organism evidence="2 3">
    <name type="scientific">Labeo rohita</name>
    <name type="common">Indian major carp</name>
    <name type="synonym">Cyprinus rohita</name>
    <dbReference type="NCBI Taxonomy" id="84645"/>
    <lineage>
        <taxon>Eukaryota</taxon>
        <taxon>Metazoa</taxon>
        <taxon>Chordata</taxon>
        <taxon>Craniata</taxon>
        <taxon>Vertebrata</taxon>
        <taxon>Euteleostomi</taxon>
        <taxon>Actinopterygii</taxon>
        <taxon>Neopterygii</taxon>
        <taxon>Teleostei</taxon>
        <taxon>Ostariophysi</taxon>
        <taxon>Cypriniformes</taxon>
        <taxon>Cyprinidae</taxon>
        <taxon>Labeoninae</taxon>
        <taxon>Labeonini</taxon>
        <taxon>Labeo</taxon>
    </lineage>
</organism>
<reference evidence="2 3" key="1">
    <citation type="submission" date="2022-01" db="EMBL/GenBank/DDBJ databases">
        <title>A high-quality chromosome-level genome assembly of rohu carp, Labeo rohita.</title>
        <authorList>
            <person name="Arick M.A. II"/>
            <person name="Hsu C.-Y."/>
            <person name="Magbanua Z."/>
            <person name="Pechanova O."/>
            <person name="Grover C."/>
            <person name="Miller E."/>
            <person name="Thrash A."/>
            <person name="Ezzel L."/>
            <person name="Alam S."/>
            <person name="Benzie J."/>
            <person name="Hamilton M."/>
            <person name="Karsi A."/>
            <person name="Lawrence M.L."/>
            <person name="Peterson D.G."/>
        </authorList>
    </citation>
    <scope>NUCLEOTIDE SEQUENCE [LARGE SCALE GENOMIC DNA]</scope>
    <source>
        <strain evidence="3">BAU-BD-2019</strain>
        <tissue evidence="2">Blood</tissue>
    </source>
</reference>
<feature type="region of interest" description="Disordered" evidence="1">
    <location>
        <begin position="1"/>
        <end position="35"/>
    </location>
</feature>
<dbReference type="Proteomes" id="UP000830375">
    <property type="component" value="Unassembled WGS sequence"/>
</dbReference>
<sequence>MTVSGQKMTHCGREERETCRRHAEGERQNKSTRVRREREQEKVWGRLTLCHSFTLQRMAAGRNEKVGFIFVIPLMGEKGVLQSIGTDSRTFTFLFQILWTVFESVCVHMCVRV</sequence>
<gene>
    <name evidence="2" type="ORF">H4Q32_007364</name>
</gene>